<proteinExistence type="predicted"/>
<sequence>MLMRAKKAVDYWSFCEEKGRDWEGLFNSIECKMDNVAIMKLPENLIVAGTTYCAAGIEIPHDYSGKVIDDCEIIDLEECDMMFFQSETFENDSDFWTAIDEVNKAIRTYNPKQYGYRFALDLAPQFNYGASKEIGAKQAIPVQKI</sequence>
<protein>
    <submittedName>
        <fullName evidence="1">Uncharacterized protein</fullName>
    </submittedName>
</protein>
<organism evidence="1">
    <name type="scientific">bioreactor metagenome</name>
    <dbReference type="NCBI Taxonomy" id="1076179"/>
    <lineage>
        <taxon>unclassified sequences</taxon>
        <taxon>metagenomes</taxon>
        <taxon>ecological metagenomes</taxon>
    </lineage>
</organism>
<dbReference type="AlphaFoldDB" id="A0A645EVK9"/>
<evidence type="ECO:0000313" key="1">
    <source>
        <dbReference type="EMBL" id="MPN04514.1"/>
    </source>
</evidence>
<reference evidence="1" key="1">
    <citation type="submission" date="2019-08" db="EMBL/GenBank/DDBJ databases">
        <authorList>
            <person name="Kucharzyk K."/>
            <person name="Murdoch R.W."/>
            <person name="Higgins S."/>
            <person name="Loffler F."/>
        </authorList>
    </citation>
    <scope>NUCLEOTIDE SEQUENCE</scope>
</reference>
<gene>
    <name evidence="1" type="ORF">SDC9_151755</name>
</gene>
<accession>A0A645EVK9</accession>
<comment type="caution">
    <text evidence="1">The sequence shown here is derived from an EMBL/GenBank/DDBJ whole genome shotgun (WGS) entry which is preliminary data.</text>
</comment>
<dbReference type="EMBL" id="VSSQ01050424">
    <property type="protein sequence ID" value="MPN04514.1"/>
    <property type="molecule type" value="Genomic_DNA"/>
</dbReference>
<name>A0A645EVK9_9ZZZZ</name>